<feature type="transmembrane region" description="Helical" evidence="1">
    <location>
        <begin position="437"/>
        <end position="460"/>
    </location>
</feature>
<gene>
    <name evidence="2" type="ORF">PLEOSDRAFT_1113919</name>
</gene>
<keyword evidence="1" id="KW-0812">Transmembrane</keyword>
<keyword evidence="1" id="KW-0472">Membrane</keyword>
<dbReference type="HOGENOM" id="CLU_015091_3_2_1"/>
<evidence type="ECO:0008006" key="4">
    <source>
        <dbReference type="Google" id="ProtNLM"/>
    </source>
</evidence>
<dbReference type="EMBL" id="KL198011">
    <property type="protein sequence ID" value="KDQ24727.1"/>
    <property type="molecule type" value="Genomic_DNA"/>
</dbReference>
<dbReference type="VEuPathDB" id="FungiDB:PLEOSDRAFT_1113919"/>
<sequence length="478" mass="54054">MTSPLEQKQNSALAYTTCEALTSHGTLRPITSVTTERYNKKHSVELSSFIIPAGLGQFDREVTPTYLPESWASYVHPEGQLYFCRHSTPVIVTEAYLYNSENMRRVATWLTLIEALCEERQIVIHSGVELFLQLEESGCAYYFVDHLSRTEFWLDQFDTNEIGLHQVASEEHLKLALNEHYWSHVEYFPAHFGGLEESTVDELISIFSHATLDRMTSAVCTFPYTPKDCRNYMDLLKTARENTQDMYNVCVIARLWVLVTNHRFTTHYGQESSRLSRTQSILVPKIYTPNFVSRAVTLLTLGLSDVYTSKLEDVFIDDLVYAEQWFRMIQSITKDWKTSLQISTLLLVAHISCIAPGVPSLCLTSATILSMSVLAASFLLIQHRHLLNATALHAADHLLAIRSEKYGFKISGMLFALPAVLNIYGAAIFIAHGLTLIALHLHVGVAAGIPVVFFLFAWCAHKMLASRKFPDSKEKCEV</sequence>
<dbReference type="InParanoid" id="A0A067NKW6"/>
<dbReference type="AlphaFoldDB" id="A0A067NKW6"/>
<reference evidence="3" key="1">
    <citation type="journal article" date="2014" name="Proc. Natl. Acad. Sci. U.S.A.">
        <title>Extensive sampling of basidiomycete genomes demonstrates inadequacy of the white-rot/brown-rot paradigm for wood decay fungi.</title>
        <authorList>
            <person name="Riley R."/>
            <person name="Salamov A.A."/>
            <person name="Brown D.W."/>
            <person name="Nagy L.G."/>
            <person name="Floudas D."/>
            <person name="Held B.W."/>
            <person name="Levasseur A."/>
            <person name="Lombard V."/>
            <person name="Morin E."/>
            <person name="Otillar R."/>
            <person name="Lindquist E.A."/>
            <person name="Sun H."/>
            <person name="LaButti K.M."/>
            <person name="Schmutz J."/>
            <person name="Jabbour D."/>
            <person name="Luo H."/>
            <person name="Baker S.E."/>
            <person name="Pisabarro A.G."/>
            <person name="Walton J.D."/>
            <person name="Blanchette R.A."/>
            <person name="Henrissat B."/>
            <person name="Martin F."/>
            <person name="Cullen D."/>
            <person name="Hibbett D.S."/>
            <person name="Grigoriev I.V."/>
        </authorList>
    </citation>
    <scope>NUCLEOTIDE SEQUENCE [LARGE SCALE GENOMIC DNA]</scope>
    <source>
        <strain evidence="3">PC15</strain>
    </source>
</reference>
<name>A0A067NKW6_PLEO1</name>
<evidence type="ECO:0000256" key="1">
    <source>
        <dbReference type="SAM" id="Phobius"/>
    </source>
</evidence>
<evidence type="ECO:0000313" key="3">
    <source>
        <dbReference type="Proteomes" id="UP000027073"/>
    </source>
</evidence>
<feature type="transmembrane region" description="Helical" evidence="1">
    <location>
        <begin position="412"/>
        <end position="431"/>
    </location>
</feature>
<proteinExistence type="predicted"/>
<organism evidence="2 3">
    <name type="scientific">Pleurotus ostreatus (strain PC15)</name>
    <name type="common">Oyster mushroom</name>
    <dbReference type="NCBI Taxonomy" id="1137138"/>
    <lineage>
        <taxon>Eukaryota</taxon>
        <taxon>Fungi</taxon>
        <taxon>Dikarya</taxon>
        <taxon>Basidiomycota</taxon>
        <taxon>Agaricomycotina</taxon>
        <taxon>Agaricomycetes</taxon>
        <taxon>Agaricomycetidae</taxon>
        <taxon>Agaricales</taxon>
        <taxon>Pleurotineae</taxon>
        <taxon>Pleurotaceae</taxon>
        <taxon>Pleurotus</taxon>
    </lineage>
</organism>
<evidence type="ECO:0000313" key="2">
    <source>
        <dbReference type="EMBL" id="KDQ24727.1"/>
    </source>
</evidence>
<dbReference type="Proteomes" id="UP000027073">
    <property type="component" value="Unassembled WGS sequence"/>
</dbReference>
<keyword evidence="1" id="KW-1133">Transmembrane helix</keyword>
<dbReference type="OrthoDB" id="2674421at2759"/>
<accession>A0A067NKW6</accession>
<feature type="transmembrane region" description="Helical" evidence="1">
    <location>
        <begin position="358"/>
        <end position="381"/>
    </location>
</feature>
<protein>
    <recommendedName>
        <fullName evidence="4">WW domain-containing protein</fullName>
    </recommendedName>
</protein>